<organism evidence="1">
    <name type="scientific">marine sediment metagenome</name>
    <dbReference type="NCBI Taxonomy" id="412755"/>
    <lineage>
        <taxon>unclassified sequences</taxon>
        <taxon>metagenomes</taxon>
        <taxon>ecological metagenomes</taxon>
    </lineage>
</organism>
<sequence>MKVLVIQKGEFPDETDVEDIEVPDCWLAVRELRDHGLHAQAENTARCWALAKALLEELLEISRQGV</sequence>
<reference evidence="1" key="1">
    <citation type="journal article" date="2015" name="Nature">
        <title>Complex archaea that bridge the gap between prokaryotes and eukaryotes.</title>
        <authorList>
            <person name="Spang A."/>
            <person name="Saw J.H."/>
            <person name="Jorgensen S.L."/>
            <person name="Zaremba-Niedzwiedzka K."/>
            <person name="Martijn J."/>
            <person name="Lind A.E."/>
            <person name="van Eijk R."/>
            <person name="Schleper C."/>
            <person name="Guy L."/>
            <person name="Ettema T.J."/>
        </authorList>
    </citation>
    <scope>NUCLEOTIDE SEQUENCE</scope>
</reference>
<evidence type="ECO:0000313" key="1">
    <source>
        <dbReference type="EMBL" id="KKN03622.1"/>
    </source>
</evidence>
<gene>
    <name evidence="1" type="ORF">LCGC14_1105780</name>
</gene>
<dbReference type="EMBL" id="LAZR01005015">
    <property type="protein sequence ID" value="KKN03622.1"/>
    <property type="molecule type" value="Genomic_DNA"/>
</dbReference>
<name>A0A0F9MW32_9ZZZZ</name>
<dbReference type="AlphaFoldDB" id="A0A0F9MW32"/>
<protein>
    <submittedName>
        <fullName evidence="1">Uncharacterized protein</fullName>
    </submittedName>
</protein>
<comment type="caution">
    <text evidence="1">The sequence shown here is derived from an EMBL/GenBank/DDBJ whole genome shotgun (WGS) entry which is preliminary data.</text>
</comment>
<accession>A0A0F9MW32</accession>
<proteinExistence type="predicted"/>